<keyword evidence="5" id="KW-0418">Kinase</keyword>
<dbReference type="PANTHER" id="PTHR33138">
    <property type="entry name" value="OS01G0690200 PROTEIN"/>
    <property type="match status" value="1"/>
</dbReference>
<evidence type="ECO:0000256" key="2">
    <source>
        <dbReference type="ARBA" id="ARBA00022729"/>
    </source>
</evidence>
<dbReference type="EMBL" id="KZ451917">
    <property type="protein sequence ID" value="PKA62475.1"/>
    <property type="molecule type" value="Genomic_DNA"/>
</dbReference>
<accession>A0A2I0B3W6</accession>
<dbReference type="PANTHER" id="PTHR33138:SF1">
    <property type="entry name" value="OS01G0113900 PROTEIN"/>
    <property type="match status" value="1"/>
</dbReference>
<evidence type="ECO:0000256" key="1">
    <source>
        <dbReference type="ARBA" id="ARBA00004167"/>
    </source>
</evidence>
<sequence>MSTMRSQLRLIFSLLLFIFPDATLPSPGTAGAAASCRPFNCGGDNASEMIRYPFWLATKYESDHQAELLPASYCGYPELKLHCKDGWPILPLPEGDYVVTNINYTSRSFSLISTDFFFDWAGSCLRPLRNFTVGSNLSKAPADSTLTFFFNCSDELIDDVIYQDAQIPCLTSVIEGSYVFMGDEIPKNIFTRGACEESVAVPAVIPGGPETMNISELAEELDGILQRGFDLLWAPAAGGDEECEKIYKLFLNLHTKICLPNTNQNRHAIPHNLLSNHRVVMMGTIFGDQSACGTLIPLRTLMGIVFQQKNILNNTTIIYMA</sequence>
<feature type="chain" id="PRO_5014194504" evidence="3">
    <location>
        <begin position="26"/>
        <end position="321"/>
    </location>
</feature>
<evidence type="ECO:0000256" key="3">
    <source>
        <dbReference type="SAM" id="SignalP"/>
    </source>
</evidence>
<evidence type="ECO:0000313" key="6">
    <source>
        <dbReference type="Proteomes" id="UP000236161"/>
    </source>
</evidence>
<dbReference type="STRING" id="1088818.A0A2I0B3W6"/>
<protein>
    <submittedName>
        <fullName evidence="5">Putative serine/threonine-protein kinase</fullName>
    </submittedName>
</protein>
<keyword evidence="6" id="KW-1185">Reference proteome</keyword>
<gene>
    <name evidence="5" type="ORF">AXF42_Ash009362</name>
</gene>
<keyword evidence="5" id="KW-0808">Transferase</keyword>
<reference evidence="5 6" key="1">
    <citation type="journal article" date="2017" name="Nature">
        <title>The Apostasia genome and the evolution of orchids.</title>
        <authorList>
            <person name="Zhang G.Q."/>
            <person name="Liu K.W."/>
            <person name="Li Z."/>
            <person name="Lohaus R."/>
            <person name="Hsiao Y.Y."/>
            <person name="Niu S.C."/>
            <person name="Wang J.Y."/>
            <person name="Lin Y.C."/>
            <person name="Xu Q."/>
            <person name="Chen L.J."/>
            <person name="Yoshida K."/>
            <person name="Fujiwara S."/>
            <person name="Wang Z.W."/>
            <person name="Zhang Y.Q."/>
            <person name="Mitsuda N."/>
            <person name="Wang M."/>
            <person name="Liu G.H."/>
            <person name="Pecoraro L."/>
            <person name="Huang H.X."/>
            <person name="Xiao X.J."/>
            <person name="Lin M."/>
            <person name="Wu X.Y."/>
            <person name="Wu W.L."/>
            <person name="Chen Y.Y."/>
            <person name="Chang S.B."/>
            <person name="Sakamoto S."/>
            <person name="Ohme-Takagi M."/>
            <person name="Yagi M."/>
            <person name="Zeng S.J."/>
            <person name="Shen C.Y."/>
            <person name="Yeh C.M."/>
            <person name="Luo Y.B."/>
            <person name="Tsai W.C."/>
            <person name="Van de Peer Y."/>
            <person name="Liu Z.J."/>
        </authorList>
    </citation>
    <scope>NUCLEOTIDE SEQUENCE [LARGE SCALE GENOMIC DNA]</scope>
    <source>
        <strain evidence="6">cv. Shenzhen</strain>
        <tissue evidence="5">Stem</tissue>
    </source>
</reference>
<dbReference type="GO" id="GO:0016020">
    <property type="term" value="C:membrane"/>
    <property type="evidence" value="ECO:0007669"/>
    <property type="project" value="UniProtKB-SubCell"/>
</dbReference>
<dbReference type="GO" id="GO:0030247">
    <property type="term" value="F:polysaccharide binding"/>
    <property type="evidence" value="ECO:0007669"/>
    <property type="project" value="InterPro"/>
</dbReference>
<evidence type="ECO:0000259" key="4">
    <source>
        <dbReference type="Pfam" id="PF13947"/>
    </source>
</evidence>
<feature type="domain" description="Wall-associated receptor kinase galacturonan-binding" evidence="4">
    <location>
        <begin position="36"/>
        <end position="111"/>
    </location>
</feature>
<name>A0A2I0B3W6_9ASPA</name>
<dbReference type="Pfam" id="PF13947">
    <property type="entry name" value="GUB_WAK_bind"/>
    <property type="match status" value="1"/>
</dbReference>
<dbReference type="AlphaFoldDB" id="A0A2I0B3W6"/>
<proteinExistence type="predicted"/>
<comment type="subcellular location">
    <subcellularLocation>
        <location evidence="1">Membrane</location>
        <topology evidence="1">Single-pass membrane protein</topology>
    </subcellularLocation>
</comment>
<keyword evidence="2 3" id="KW-0732">Signal</keyword>
<dbReference type="GO" id="GO:0016301">
    <property type="term" value="F:kinase activity"/>
    <property type="evidence" value="ECO:0007669"/>
    <property type="project" value="UniProtKB-KW"/>
</dbReference>
<dbReference type="Proteomes" id="UP000236161">
    <property type="component" value="Unassembled WGS sequence"/>
</dbReference>
<evidence type="ECO:0000313" key="5">
    <source>
        <dbReference type="EMBL" id="PKA62475.1"/>
    </source>
</evidence>
<feature type="signal peptide" evidence="3">
    <location>
        <begin position="1"/>
        <end position="25"/>
    </location>
</feature>
<dbReference type="InterPro" id="IPR025287">
    <property type="entry name" value="WAK_GUB"/>
</dbReference>
<organism evidence="5 6">
    <name type="scientific">Apostasia shenzhenica</name>
    <dbReference type="NCBI Taxonomy" id="1088818"/>
    <lineage>
        <taxon>Eukaryota</taxon>
        <taxon>Viridiplantae</taxon>
        <taxon>Streptophyta</taxon>
        <taxon>Embryophyta</taxon>
        <taxon>Tracheophyta</taxon>
        <taxon>Spermatophyta</taxon>
        <taxon>Magnoliopsida</taxon>
        <taxon>Liliopsida</taxon>
        <taxon>Asparagales</taxon>
        <taxon>Orchidaceae</taxon>
        <taxon>Apostasioideae</taxon>
        <taxon>Apostasia</taxon>
    </lineage>
</organism>
<dbReference type="OrthoDB" id="635050at2759"/>